<gene>
    <name evidence="1" type="primary">Necator_chrII.g7845</name>
    <name evidence="1" type="ORF">RB195_020051</name>
</gene>
<proteinExistence type="predicted"/>
<accession>A0ABR1CKI2</accession>
<protein>
    <submittedName>
        <fullName evidence="1">Uncharacterized protein</fullName>
    </submittedName>
</protein>
<evidence type="ECO:0000313" key="1">
    <source>
        <dbReference type="EMBL" id="KAK6737711.1"/>
    </source>
</evidence>
<organism evidence="1 2">
    <name type="scientific">Necator americanus</name>
    <name type="common">Human hookworm</name>
    <dbReference type="NCBI Taxonomy" id="51031"/>
    <lineage>
        <taxon>Eukaryota</taxon>
        <taxon>Metazoa</taxon>
        <taxon>Ecdysozoa</taxon>
        <taxon>Nematoda</taxon>
        <taxon>Chromadorea</taxon>
        <taxon>Rhabditida</taxon>
        <taxon>Rhabditina</taxon>
        <taxon>Rhabditomorpha</taxon>
        <taxon>Strongyloidea</taxon>
        <taxon>Ancylostomatidae</taxon>
        <taxon>Bunostominae</taxon>
        <taxon>Necator</taxon>
    </lineage>
</organism>
<comment type="caution">
    <text evidence="1">The sequence shown here is derived from an EMBL/GenBank/DDBJ whole genome shotgun (WGS) entry which is preliminary data.</text>
</comment>
<reference evidence="1 2" key="1">
    <citation type="submission" date="2023-08" db="EMBL/GenBank/DDBJ databases">
        <title>A Necator americanus chromosomal reference genome.</title>
        <authorList>
            <person name="Ilik V."/>
            <person name="Petrzelkova K.J."/>
            <person name="Pardy F."/>
            <person name="Fuh T."/>
            <person name="Niatou-Singa F.S."/>
            <person name="Gouil Q."/>
            <person name="Baker L."/>
            <person name="Ritchie M.E."/>
            <person name="Jex A.R."/>
            <person name="Gazzola D."/>
            <person name="Li H."/>
            <person name="Toshio Fujiwara R."/>
            <person name="Zhan B."/>
            <person name="Aroian R.V."/>
            <person name="Pafco B."/>
            <person name="Schwarz E.M."/>
        </authorList>
    </citation>
    <scope>NUCLEOTIDE SEQUENCE [LARGE SCALE GENOMIC DNA]</scope>
    <source>
        <strain evidence="1 2">Aroian</strain>
        <tissue evidence="1">Whole animal</tissue>
    </source>
</reference>
<evidence type="ECO:0000313" key="2">
    <source>
        <dbReference type="Proteomes" id="UP001303046"/>
    </source>
</evidence>
<dbReference type="Proteomes" id="UP001303046">
    <property type="component" value="Unassembled WGS sequence"/>
</dbReference>
<sequence length="67" mass="7989">MITYVKATNKHKRTTLCQTAQHIPPPREFQKTADFWITFTFEIIAERNWGLMISALKELWLNVLIFH</sequence>
<dbReference type="EMBL" id="JAVFWL010000002">
    <property type="protein sequence ID" value="KAK6737711.1"/>
    <property type="molecule type" value="Genomic_DNA"/>
</dbReference>
<keyword evidence="2" id="KW-1185">Reference proteome</keyword>
<name>A0ABR1CKI2_NECAM</name>